<gene>
    <name evidence="1" type="ORF">POCULU_LOCUS2151</name>
</gene>
<dbReference type="EMBL" id="CAJVPJ010000188">
    <property type="protein sequence ID" value="CAG8492529.1"/>
    <property type="molecule type" value="Genomic_DNA"/>
</dbReference>
<dbReference type="Proteomes" id="UP000789572">
    <property type="component" value="Unassembled WGS sequence"/>
</dbReference>
<organism evidence="1 2">
    <name type="scientific">Paraglomus occultum</name>
    <dbReference type="NCBI Taxonomy" id="144539"/>
    <lineage>
        <taxon>Eukaryota</taxon>
        <taxon>Fungi</taxon>
        <taxon>Fungi incertae sedis</taxon>
        <taxon>Mucoromycota</taxon>
        <taxon>Glomeromycotina</taxon>
        <taxon>Glomeromycetes</taxon>
        <taxon>Paraglomerales</taxon>
        <taxon>Paraglomeraceae</taxon>
        <taxon>Paraglomus</taxon>
    </lineage>
</organism>
<comment type="caution">
    <text evidence="1">The sequence shown here is derived from an EMBL/GenBank/DDBJ whole genome shotgun (WGS) entry which is preliminary data.</text>
</comment>
<protein>
    <submittedName>
        <fullName evidence="1">316_t:CDS:1</fullName>
    </submittedName>
</protein>
<reference evidence="1" key="1">
    <citation type="submission" date="2021-06" db="EMBL/GenBank/DDBJ databases">
        <authorList>
            <person name="Kallberg Y."/>
            <person name="Tangrot J."/>
            <person name="Rosling A."/>
        </authorList>
    </citation>
    <scope>NUCLEOTIDE SEQUENCE</scope>
    <source>
        <strain evidence="1">IA702</strain>
    </source>
</reference>
<proteinExistence type="predicted"/>
<accession>A0A9N8WK93</accession>
<keyword evidence="2" id="KW-1185">Reference proteome</keyword>
<name>A0A9N8WK93_9GLOM</name>
<dbReference type="AlphaFoldDB" id="A0A9N8WK93"/>
<evidence type="ECO:0000313" key="1">
    <source>
        <dbReference type="EMBL" id="CAG8492529.1"/>
    </source>
</evidence>
<evidence type="ECO:0000313" key="2">
    <source>
        <dbReference type="Proteomes" id="UP000789572"/>
    </source>
</evidence>
<sequence>MYQVPVLADLSKTEAFDSLEGEAMSADENAPFLILYENTFLIIPSTKYVIWTKQAYLQENSEKKDLEEKIKKDLHSLLPEEGRTLASRRIAGRKLNKERRPSHYVQMSMSAQNIKADEYYYSPMDSIHRSLSVKSQERAPMEVRL</sequence>